<proteinExistence type="predicted"/>
<organism evidence="1">
    <name type="scientific">marine metagenome</name>
    <dbReference type="NCBI Taxonomy" id="408172"/>
    <lineage>
        <taxon>unclassified sequences</taxon>
        <taxon>metagenomes</taxon>
        <taxon>ecological metagenomes</taxon>
    </lineage>
</organism>
<sequence length="209" mass="23520">MEKERLQKTGDYILDGALIVGSSGVRVNVTDQVRELNIYESIDTPYISGNLLISDSAGTAGLLPFLGQERLLFNLRTPGHANSVDFNNYHAVIYNVEKRFSASDKEHIILLNWSTLEHLKNIRTKISASFSGTISEIVEKIIKSDEYLGSKKPLFIDPTKNIRKFVIPNLSPFQTINLIKSEAVSKDESAPHFLFYETPNGLHFRSFDS</sequence>
<accession>A0A382YMR7</accession>
<feature type="non-terminal residue" evidence="1">
    <location>
        <position position="209"/>
    </location>
</feature>
<name>A0A382YMR7_9ZZZZ</name>
<protein>
    <submittedName>
        <fullName evidence="1">Uncharacterized protein</fullName>
    </submittedName>
</protein>
<evidence type="ECO:0000313" key="1">
    <source>
        <dbReference type="EMBL" id="SVD84279.1"/>
    </source>
</evidence>
<gene>
    <name evidence="1" type="ORF">METZ01_LOCUS437133</name>
</gene>
<dbReference type="AlphaFoldDB" id="A0A382YMR7"/>
<dbReference type="EMBL" id="UINC01176919">
    <property type="protein sequence ID" value="SVD84279.1"/>
    <property type="molecule type" value="Genomic_DNA"/>
</dbReference>
<reference evidence="1" key="1">
    <citation type="submission" date="2018-05" db="EMBL/GenBank/DDBJ databases">
        <authorList>
            <person name="Lanie J.A."/>
            <person name="Ng W.-L."/>
            <person name="Kazmierczak K.M."/>
            <person name="Andrzejewski T.M."/>
            <person name="Davidsen T.M."/>
            <person name="Wayne K.J."/>
            <person name="Tettelin H."/>
            <person name="Glass J.I."/>
            <person name="Rusch D."/>
            <person name="Podicherti R."/>
            <person name="Tsui H.-C.T."/>
            <person name="Winkler M.E."/>
        </authorList>
    </citation>
    <scope>NUCLEOTIDE SEQUENCE</scope>
</reference>